<keyword evidence="3" id="KW-0349">Heme</keyword>
<keyword evidence="2 3" id="KW-0408">Iron</keyword>
<evidence type="ECO:0000256" key="1">
    <source>
        <dbReference type="ARBA" id="ARBA00022723"/>
    </source>
</evidence>
<keyword evidence="1 3" id="KW-0479">Metal-binding</keyword>
<evidence type="ECO:0000256" key="4">
    <source>
        <dbReference type="SAM" id="SignalP"/>
    </source>
</evidence>
<keyword evidence="7" id="KW-1185">Reference proteome</keyword>
<dbReference type="AlphaFoldDB" id="A0A8F6YD33"/>
<dbReference type="InterPro" id="IPR002327">
    <property type="entry name" value="Cyt_c_1A/1B"/>
</dbReference>
<organism evidence="6 7">
    <name type="scientific">Gymnodinialimonas ceratoperidinii</name>
    <dbReference type="NCBI Taxonomy" id="2856823"/>
    <lineage>
        <taxon>Bacteria</taxon>
        <taxon>Pseudomonadati</taxon>
        <taxon>Pseudomonadota</taxon>
        <taxon>Alphaproteobacteria</taxon>
        <taxon>Rhodobacterales</taxon>
        <taxon>Paracoccaceae</taxon>
        <taxon>Gymnodinialimonas</taxon>
    </lineage>
</organism>
<feature type="chain" id="PRO_5034671825" evidence="4">
    <location>
        <begin position="21"/>
        <end position="155"/>
    </location>
</feature>
<gene>
    <name evidence="6" type="ORF">KYE46_01610</name>
</gene>
<dbReference type="EMBL" id="CP079194">
    <property type="protein sequence ID" value="QXT39985.1"/>
    <property type="molecule type" value="Genomic_DNA"/>
</dbReference>
<evidence type="ECO:0000259" key="5">
    <source>
        <dbReference type="PROSITE" id="PS51007"/>
    </source>
</evidence>
<sequence>MKRLSILAATATLLATPVLADGHATGDAEAGERTFRQCISCHVVVDAEGETLAGRNARTGPNLYGIHGRTVGSVEDFRYSAGLETLMEMDVEWDEEAFVAYVQDPTGWIRETAEDDSLRGAMSFRVRSEEDALNLYAYLVSLGGSEMEEGESADN</sequence>
<dbReference type="KEGG" id="gce:KYE46_01610"/>
<dbReference type="GO" id="GO:0009055">
    <property type="term" value="F:electron transfer activity"/>
    <property type="evidence" value="ECO:0007669"/>
    <property type="project" value="InterPro"/>
</dbReference>
<dbReference type="PROSITE" id="PS51007">
    <property type="entry name" value="CYTC"/>
    <property type="match status" value="1"/>
</dbReference>
<name>A0A8F6YD33_9RHOB</name>
<evidence type="ECO:0000313" key="6">
    <source>
        <dbReference type="EMBL" id="QXT39985.1"/>
    </source>
</evidence>
<dbReference type="GO" id="GO:0046872">
    <property type="term" value="F:metal ion binding"/>
    <property type="evidence" value="ECO:0007669"/>
    <property type="project" value="UniProtKB-KW"/>
</dbReference>
<keyword evidence="4" id="KW-0732">Signal</keyword>
<evidence type="ECO:0000313" key="7">
    <source>
        <dbReference type="Proteomes" id="UP000825009"/>
    </source>
</evidence>
<dbReference type="InterPro" id="IPR009056">
    <property type="entry name" value="Cyt_c-like_dom"/>
</dbReference>
<accession>A0A8F6YD33</accession>
<feature type="signal peptide" evidence="4">
    <location>
        <begin position="1"/>
        <end position="20"/>
    </location>
</feature>
<feature type="domain" description="Cytochrome c" evidence="5">
    <location>
        <begin position="26"/>
        <end position="143"/>
    </location>
</feature>
<protein>
    <submittedName>
        <fullName evidence="6">Cytochrome C</fullName>
    </submittedName>
</protein>
<dbReference type="PANTHER" id="PTHR11961">
    <property type="entry name" value="CYTOCHROME C"/>
    <property type="match status" value="1"/>
</dbReference>
<proteinExistence type="predicted"/>
<dbReference type="GO" id="GO:0020037">
    <property type="term" value="F:heme binding"/>
    <property type="evidence" value="ECO:0007669"/>
    <property type="project" value="InterPro"/>
</dbReference>
<reference evidence="6 7" key="1">
    <citation type="submission" date="2021-07" db="EMBL/GenBank/DDBJ databases">
        <title>A novel Jannaschia species isolated from marine dinoflagellate Ceratoperidinium margalefii.</title>
        <authorList>
            <person name="Jiang Y."/>
            <person name="Li Z."/>
        </authorList>
    </citation>
    <scope>NUCLEOTIDE SEQUENCE [LARGE SCALE GENOMIC DNA]</scope>
    <source>
        <strain evidence="6 7">J12C1-MA-4</strain>
    </source>
</reference>
<dbReference type="RefSeq" id="WP_219003007.1">
    <property type="nucleotide sequence ID" value="NZ_CP079194.1"/>
</dbReference>
<dbReference type="Proteomes" id="UP000825009">
    <property type="component" value="Chromosome"/>
</dbReference>
<evidence type="ECO:0000256" key="2">
    <source>
        <dbReference type="ARBA" id="ARBA00023004"/>
    </source>
</evidence>
<evidence type="ECO:0000256" key="3">
    <source>
        <dbReference type="PROSITE-ProRule" id="PRU00433"/>
    </source>
</evidence>